<evidence type="ECO:0000256" key="1">
    <source>
        <dbReference type="SAM" id="SignalP"/>
    </source>
</evidence>
<reference evidence="2 3" key="1">
    <citation type="submission" date="2020-02" db="EMBL/GenBank/DDBJ databases">
        <title>Nitrogenibacter mangrovi gen. nov., sp. nov. isolated from mangrove sediment, a denitrifying betaproteobacterium.</title>
        <authorList>
            <person name="Liao H."/>
            <person name="Tian Y."/>
        </authorList>
    </citation>
    <scope>NUCLEOTIDE SEQUENCE [LARGE SCALE GENOMIC DNA]</scope>
    <source>
        <strain evidence="2 3">M9-3-2</strain>
    </source>
</reference>
<dbReference type="RefSeq" id="WP_173764812.1">
    <property type="nucleotide sequence ID" value="NZ_CP048836.1"/>
</dbReference>
<feature type="signal peptide" evidence="1">
    <location>
        <begin position="1"/>
        <end position="22"/>
    </location>
</feature>
<dbReference type="KEGG" id="azq:G3580_08330"/>
<keyword evidence="3" id="KW-1185">Reference proteome</keyword>
<dbReference type="Pfam" id="PF07044">
    <property type="entry name" value="DUF1329"/>
    <property type="match status" value="1"/>
</dbReference>
<dbReference type="CDD" id="cd16329">
    <property type="entry name" value="LolA_like"/>
    <property type="match status" value="1"/>
</dbReference>
<organism evidence="2 3">
    <name type="scientific">Nitrogeniibacter mangrovi</name>
    <dbReference type="NCBI Taxonomy" id="2016596"/>
    <lineage>
        <taxon>Bacteria</taxon>
        <taxon>Pseudomonadati</taxon>
        <taxon>Pseudomonadota</taxon>
        <taxon>Betaproteobacteria</taxon>
        <taxon>Rhodocyclales</taxon>
        <taxon>Zoogloeaceae</taxon>
        <taxon>Nitrogeniibacter</taxon>
    </lineage>
</organism>
<dbReference type="Proteomes" id="UP000501991">
    <property type="component" value="Chromosome"/>
</dbReference>
<dbReference type="InterPro" id="IPR010752">
    <property type="entry name" value="DUF1329"/>
</dbReference>
<proteinExistence type="predicted"/>
<evidence type="ECO:0000313" key="3">
    <source>
        <dbReference type="Proteomes" id="UP000501991"/>
    </source>
</evidence>
<dbReference type="EMBL" id="CP048836">
    <property type="protein sequence ID" value="QID17649.1"/>
    <property type="molecule type" value="Genomic_DNA"/>
</dbReference>
<feature type="chain" id="PRO_5025535730" evidence="1">
    <location>
        <begin position="23"/>
        <end position="443"/>
    </location>
</feature>
<name>A0A6C1B3T2_9RHOO</name>
<gene>
    <name evidence="2" type="ORF">G3580_08330</name>
</gene>
<sequence length="443" mass="50648">MHKRLRLLTLSCLIGLPVITCAQPLSEQVIDQAFYTYRNGTPSSPNVKPGMTITKDNVDSVKDALNPTMYEFIKKGEFEMHVGKTFDFTLHEKYIDATRKNAAQVTLKKGQMPEHYVAGRPFPQSPRLDDPLAGEKLAWNFQYGRVWGDLGCIDPFIWDFKNYDTGAVERTITFDRFCLKRYAFRTVDEPTPEFLPNPSKLYRGIYARVSEPEDIKGTQLLIQKYQDDTKLTDAYLYLGFQRRVRRLATGQTTDSFLGSDMMIEDFEGYNGRISDYQWTYKETRPMLLPFWDRNEVPNKGKQHQFAEPDGSVWKYTSFTGQGNCHADAPYQLRITHILEAKPKDPNHPIGKRLIYLDAQTNEVAIEEIFDRSGKIWKQFVIGWVHPDRGAHPDAAGTGADIGDTFAMIDLQSRHCTTGSFRGRVGPDLVPDQLFSVQNLRGSD</sequence>
<dbReference type="Gene3D" id="2.50.20.10">
    <property type="entry name" value="Lipoprotein localisation LolA/LolB/LppX"/>
    <property type="match status" value="1"/>
</dbReference>
<protein>
    <submittedName>
        <fullName evidence="2">DUF1329 domain-containing protein</fullName>
    </submittedName>
</protein>
<keyword evidence="1" id="KW-0732">Signal</keyword>
<dbReference type="AlphaFoldDB" id="A0A6C1B3T2"/>
<evidence type="ECO:0000313" key="2">
    <source>
        <dbReference type="EMBL" id="QID17649.1"/>
    </source>
</evidence>
<accession>A0A6C1B3T2</accession>